<evidence type="ECO:0000256" key="4">
    <source>
        <dbReference type="ARBA" id="ARBA00022827"/>
    </source>
</evidence>
<evidence type="ECO:0000259" key="7">
    <source>
        <dbReference type="Pfam" id="PF00732"/>
    </source>
</evidence>
<comment type="cofactor">
    <cofactor evidence="1">
        <name>FAD</name>
        <dbReference type="ChEBI" id="CHEBI:57692"/>
    </cofactor>
</comment>
<dbReference type="PANTHER" id="PTHR42784">
    <property type="entry name" value="PYRANOSE 2-OXIDASE"/>
    <property type="match status" value="1"/>
</dbReference>
<dbReference type="EMBL" id="BAAAPZ010000004">
    <property type="protein sequence ID" value="GAA2094965.1"/>
    <property type="molecule type" value="Genomic_DNA"/>
</dbReference>
<dbReference type="RefSeq" id="WP_344336572.1">
    <property type="nucleotide sequence ID" value="NZ_BAAAPZ010000004.1"/>
</dbReference>
<organism evidence="10 11">
    <name type="scientific">Brevibacterium salitolerans</name>
    <dbReference type="NCBI Taxonomy" id="1403566"/>
    <lineage>
        <taxon>Bacteria</taxon>
        <taxon>Bacillati</taxon>
        <taxon>Actinomycetota</taxon>
        <taxon>Actinomycetes</taxon>
        <taxon>Micrococcales</taxon>
        <taxon>Brevibacteriaceae</taxon>
        <taxon>Brevibacterium</taxon>
    </lineage>
</organism>
<reference evidence="10 11" key="1">
    <citation type="journal article" date="2019" name="Int. J. Syst. Evol. Microbiol.">
        <title>The Global Catalogue of Microorganisms (GCM) 10K type strain sequencing project: providing services to taxonomists for standard genome sequencing and annotation.</title>
        <authorList>
            <consortium name="The Broad Institute Genomics Platform"/>
            <consortium name="The Broad Institute Genome Sequencing Center for Infectious Disease"/>
            <person name="Wu L."/>
            <person name="Ma J."/>
        </authorList>
    </citation>
    <scope>NUCLEOTIDE SEQUENCE [LARGE SCALE GENOMIC DNA]</scope>
    <source>
        <strain evidence="10 11">JCM 15900</strain>
    </source>
</reference>
<evidence type="ECO:0000256" key="1">
    <source>
        <dbReference type="ARBA" id="ARBA00001974"/>
    </source>
</evidence>
<evidence type="ECO:0000256" key="3">
    <source>
        <dbReference type="ARBA" id="ARBA00022630"/>
    </source>
</evidence>
<feature type="domain" description="FAD-binding" evidence="8">
    <location>
        <begin position="5"/>
        <end position="37"/>
    </location>
</feature>
<dbReference type="SUPFAM" id="SSF54373">
    <property type="entry name" value="FAD-linked reductases, C-terminal domain"/>
    <property type="match status" value="1"/>
</dbReference>
<dbReference type="InterPro" id="IPR051473">
    <property type="entry name" value="P2Ox-like"/>
</dbReference>
<dbReference type="PANTHER" id="PTHR42784:SF1">
    <property type="entry name" value="PYRANOSE 2-OXIDASE"/>
    <property type="match status" value="1"/>
</dbReference>
<evidence type="ECO:0000259" key="9">
    <source>
        <dbReference type="Pfam" id="PF05199"/>
    </source>
</evidence>
<sequence length="535" mass="57424">MSDPDVLIVGAGLAGGMTAAVLAERGLDVHCLEQGDWPDYSAPVHPLAFDPETHRRWPRLPNERNSSADYPLTAEDSPIDPLMWNGVGGSTVLYLAKWHRMLPGDFRVRSSDGVGADWPFGYQELEPWYTEAEAQLGVSGLAGDPAYPPGGAPPHPPLPLRDFGRRMAHALDSLGWDWWPGASAVFPRESAASLPYSAAAAGHDLGAVSTGRRATVKASADVSHWPGALRAGARLTTGAQVRRLLLSRGRADGVEYCDAQGRIRTMRAKQVILCANGIGTARLLLASGDTASDRGAANSSGMVGRNLMLHPLAAAVGVFAEEVDGAVSPLGAQLQSTHFYETDPGRGFVRGAKWGLQPAGGPEAHLFSYPWTSDPGRWGAGFAATMRERLGHSAMWSIVSEDLPSPENRVLLDPRVRDRAGGPGVRVRYRQDGNSRRLLAFHLARACESLRAAGAHTVLQEPLVRASGWHLMGTARMGEDPRTSVTDPWGRCHDVPNLHIFDSSTWPTSSGFNPAATQAAMALRSSAHFLSEESW</sequence>
<comment type="similarity">
    <text evidence="2">Belongs to the GMC oxidoreductase family.</text>
</comment>
<comment type="caution">
    <text evidence="10">The sequence shown here is derived from an EMBL/GenBank/DDBJ whole genome shotgun (WGS) entry which is preliminary data.</text>
</comment>
<feature type="domain" description="Glucose-methanol-choline oxidoreductase N-terminal" evidence="7">
    <location>
        <begin position="202"/>
        <end position="311"/>
    </location>
</feature>
<dbReference type="Pfam" id="PF01494">
    <property type="entry name" value="FAD_binding_3"/>
    <property type="match status" value="1"/>
</dbReference>
<dbReference type="InterPro" id="IPR002938">
    <property type="entry name" value="FAD-bd"/>
</dbReference>
<evidence type="ECO:0000256" key="5">
    <source>
        <dbReference type="ARBA" id="ARBA00023002"/>
    </source>
</evidence>
<keyword evidence="11" id="KW-1185">Reference proteome</keyword>
<dbReference type="Proteomes" id="UP001500984">
    <property type="component" value="Unassembled WGS sequence"/>
</dbReference>
<dbReference type="InterPro" id="IPR007867">
    <property type="entry name" value="GMC_OxRtase_C"/>
</dbReference>
<protein>
    <submittedName>
        <fullName evidence="10">GMC family oxidoreductase</fullName>
    </submittedName>
</protein>
<evidence type="ECO:0000313" key="11">
    <source>
        <dbReference type="Proteomes" id="UP001500984"/>
    </source>
</evidence>
<evidence type="ECO:0000256" key="6">
    <source>
        <dbReference type="SAM" id="MobiDB-lite"/>
    </source>
</evidence>
<dbReference type="SUPFAM" id="SSF51905">
    <property type="entry name" value="FAD/NAD(P)-binding domain"/>
    <property type="match status" value="1"/>
</dbReference>
<proteinExistence type="inferred from homology"/>
<feature type="domain" description="Glucose-methanol-choline oxidoreductase C-terminal" evidence="9">
    <location>
        <begin position="404"/>
        <end position="522"/>
    </location>
</feature>
<evidence type="ECO:0000256" key="2">
    <source>
        <dbReference type="ARBA" id="ARBA00010790"/>
    </source>
</evidence>
<dbReference type="Pfam" id="PF00732">
    <property type="entry name" value="GMC_oxred_N"/>
    <property type="match status" value="1"/>
</dbReference>
<keyword evidence="5" id="KW-0560">Oxidoreductase</keyword>
<dbReference type="InterPro" id="IPR036188">
    <property type="entry name" value="FAD/NAD-bd_sf"/>
</dbReference>
<gene>
    <name evidence="10" type="ORF">GCM10009823_14270</name>
</gene>
<accession>A0ABN2WLH7</accession>
<dbReference type="InterPro" id="IPR000172">
    <property type="entry name" value="GMC_OxRdtase_N"/>
</dbReference>
<keyword evidence="4" id="KW-0274">FAD</keyword>
<dbReference type="Pfam" id="PF05199">
    <property type="entry name" value="GMC_oxred_C"/>
    <property type="match status" value="1"/>
</dbReference>
<keyword evidence="3" id="KW-0285">Flavoprotein</keyword>
<dbReference type="Gene3D" id="3.50.50.60">
    <property type="entry name" value="FAD/NAD(P)-binding domain"/>
    <property type="match status" value="2"/>
</dbReference>
<feature type="region of interest" description="Disordered" evidence="6">
    <location>
        <begin position="52"/>
        <end position="72"/>
    </location>
</feature>
<evidence type="ECO:0000259" key="8">
    <source>
        <dbReference type="Pfam" id="PF01494"/>
    </source>
</evidence>
<evidence type="ECO:0000313" key="10">
    <source>
        <dbReference type="EMBL" id="GAA2094965.1"/>
    </source>
</evidence>
<name>A0ABN2WLH7_9MICO</name>